<keyword evidence="1" id="KW-0597">Phosphoprotein</keyword>
<evidence type="ECO:0000259" key="2">
    <source>
        <dbReference type="PROSITE" id="PS50801"/>
    </source>
</evidence>
<dbReference type="EMBL" id="UIGR01000001">
    <property type="protein sequence ID" value="SUX31088.1"/>
    <property type="molecule type" value="Genomic_DNA"/>
</dbReference>
<reference evidence="3 4" key="1">
    <citation type="submission" date="2018-06" db="EMBL/GenBank/DDBJ databases">
        <authorList>
            <consortium name="Pathogen Informatics"/>
            <person name="Doyle S."/>
        </authorList>
    </citation>
    <scope>NUCLEOTIDE SEQUENCE [LARGE SCALE GENOMIC DNA]</scope>
    <source>
        <strain evidence="3 4">NCTC8684</strain>
    </source>
</reference>
<dbReference type="PANTHER" id="PTHR33745">
    <property type="entry name" value="RSBT ANTAGONIST PROTEIN RSBS-RELATED"/>
    <property type="match status" value="1"/>
</dbReference>
<dbReference type="Gene3D" id="3.30.750.24">
    <property type="entry name" value="STAS domain"/>
    <property type="match status" value="1"/>
</dbReference>
<dbReference type="InterPro" id="IPR051932">
    <property type="entry name" value="Bact_StressResp_Reg"/>
</dbReference>
<name>A0AAX2M470_CHRVL</name>
<proteinExistence type="predicted"/>
<accession>A0AAX2M470</accession>
<dbReference type="GO" id="GO:0020037">
    <property type="term" value="F:heme binding"/>
    <property type="evidence" value="ECO:0007669"/>
    <property type="project" value="InterPro"/>
</dbReference>
<evidence type="ECO:0000313" key="3">
    <source>
        <dbReference type="EMBL" id="SUX31088.1"/>
    </source>
</evidence>
<dbReference type="CDD" id="cd07041">
    <property type="entry name" value="STAS_RsbR_RsbS_like"/>
    <property type="match status" value="1"/>
</dbReference>
<dbReference type="InterPro" id="IPR044398">
    <property type="entry name" value="Globin-sensor_dom"/>
</dbReference>
<dbReference type="Gene3D" id="1.10.490.10">
    <property type="entry name" value="Globins"/>
    <property type="match status" value="1"/>
</dbReference>
<feature type="domain" description="STAS" evidence="2">
    <location>
        <begin position="172"/>
        <end position="283"/>
    </location>
</feature>
<comment type="caution">
    <text evidence="3">The sequence shown here is derived from an EMBL/GenBank/DDBJ whole genome shotgun (WGS) entry which is preliminary data.</text>
</comment>
<dbReference type="InterPro" id="IPR002645">
    <property type="entry name" value="STAS_dom"/>
</dbReference>
<evidence type="ECO:0000256" key="1">
    <source>
        <dbReference type="ARBA" id="ARBA00022553"/>
    </source>
</evidence>
<dbReference type="AlphaFoldDB" id="A0AAX2M470"/>
<organism evidence="3 4">
    <name type="scientific">Chromobacterium violaceum</name>
    <dbReference type="NCBI Taxonomy" id="536"/>
    <lineage>
        <taxon>Bacteria</taxon>
        <taxon>Pseudomonadati</taxon>
        <taxon>Pseudomonadota</taxon>
        <taxon>Betaproteobacteria</taxon>
        <taxon>Neisseriales</taxon>
        <taxon>Chromobacteriaceae</taxon>
        <taxon>Chromobacterium</taxon>
    </lineage>
</organism>
<evidence type="ECO:0000313" key="4">
    <source>
        <dbReference type="Proteomes" id="UP000254029"/>
    </source>
</evidence>
<dbReference type="Pfam" id="PF01740">
    <property type="entry name" value="STAS"/>
    <property type="match status" value="1"/>
</dbReference>
<dbReference type="PROSITE" id="PS50801">
    <property type="entry name" value="STAS"/>
    <property type="match status" value="1"/>
</dbReference>
<dbReference type="Proteomes" id="UP000254029">
    <property type="component" value="Unassembled WGS sequence"/>
</dbReference>
<gene>
    <name evidence="3" type="primary">rsbRA</name>
    <name evidence="3" type="ORF">NCTC8684_00110</name>
</gene>
<dbReference type="Pfam" id="PF11563">
    <property type="entry name" value="Protoglobin"/>
    <property type="match status" value="1"/>
</dbReference>
<sequence>MDPMSLTEAGEFLHTFAIQEDDLKRVRAMGEAVLPRLDEAMDRFYQWLPSLPEYEGLFARPSALRNAREAQAAYWRSFFSGVVDAAYLAERVCAGETHARIGLPLSSYFAGVNYAFTLFCGYLKSGSRETASQTLLSTAKLLHMDTALVVETYSRLLHERVLEQSRAMMEMSTPVSMIWQDILLLPIVGIIDSQRSQGIMEGILSKISTTRARVFIMDISGVAVVDSAVANHLIKITKATQLMGCESLVSGLSPAIAQTIVHLGIDTEQISTFATLRDALEEAFRNCGLAIRQLG</sequence>
<dbReference type="InterPro" id="IPR009050">
    <property type="entry name" value="Globin-like_sf"/>
</dbReference>
<dbReference type="SUPFAM" id="SSF52091">
    <property type="entry name" value="SpoIIaa-like"/>
    <property type="match status" value="1"/>
</dbReference>
<dbReference type="GO" id="GO:0019825">
    <property type="term" value="F:oxygen binding"/>
    <property type="evidence" value="ECO:0007669"/>
    <property type="project" value="InterPro"/>
</dbReference>
<dbReference type="SUPFAM" id="SSF46458">
    <property type="entry name" value="Globin-like"/>
    <property type="match status" value="1"/>
</dbReference>
<dbReference type="PANTHER" id="PTHR33745:SF3">
    <property type="entry name" value="RSBT CO-ANTAGONIST PROTEIN RSBRC"/>
    <property type="match status" value="1"/>
</dbReference>
<dbReference type="RefSeq" id="WP_084194095.1">
    <property type="nucleotide sequence ID" value="NZ_JBHMEH010000027.1"/>
</dbReference>
<dbReference type="InterPro" id="IPR036513">
    <property type="entry name" value="STAS_dom_sf"/>
</dbReference>
<dbReference type="InterPro" id="IPR012292">
    <property type="entry name" value="Globin/Proto"/>
</dbReference>
<protein>
    <submittedName>
        <fullName evidence="3">Stressosome protein rsbRA</fullName>
    </submittedName>
</protein>